<keyword evidence="1" id="KW-0812">Transmembrane</keyword>
<reference evidence="2 3" key="1">
    <citation type="submission" date="2019-04" db="EMBL/GenBank/DDBJ databases">
        <title>An improved genome assembly and genetic linkage map for asparagus bean, Vigna unguiculata ssp. sesquipedialis.</title>
        <authorList>
            <person name="Xia Q."/>
            <person name="Zhang R."/>
            <person name="Dong Y."/>
        </authorList>
    </citation>
    <scope>NUCLEOTIDE SEQUENCE [LARGE SCALE GENOMIC DNA]</scope>
    <source>
        <tissue evidence="2">Leaf</tissue>
    </source>
</reference>
<accession>A0A4D6M7V3</accession>
<protein>
    <submittedName>
        <fullName evidence="2">Uncharacterized protein</fullName>
    </submittedName>
</protein>
<dbReference type="Proteomes" id="UP000501690">
    <property type="component" value="Linkage Group LG6"/>
</dbReference>
<sequence length="114" mass="13664">MFEYVVPFTLVSLFVHPVDLFLRFINTVKNTKKYFSVGSRFFCEIHQNCEEYQKGFTVRFMNTVKKTKKMNEMLEKIGQNQDSQAQNFEQDFVFFDPELKCEQIHLILFLLLSE</sequence>
<name>A0A4D6M7V3_VIGUN</name>
<dbReference type="AlphaFoldDB" id="A0A4D6M7V3"/>
<evidence type="ECO:0000313" key="3">
    <source>
        <dbReference type="Proteomes" id="UP000501690"/>
    </source>
</evidence>
<keyword evidence="1" id="KW-0472">Membrane</keyword>
<gene>
    <name evidence="2" type="ORF">DEO72_LG6g2045</name>
</gene>
<keyword evidence="3" id="KW-1185">Reference proteome</keyword>
<organism evidence="2 3">
    <name type="scientific">Vigna unguiculata</name>
    <name type="common">Cowpea</name>
    <dbReference type="NCBI Taxonomy" id="3917"/>
    <lineage>
        <taxon>Eukaryota</taxon>
        <taxon>Viridiplantae</taxon>
        <taxon>Streptophyta</taxon>
        <taxon>Embryophyta</taxon>
        <taxon>Tracheophyta</taxon>
        <taxon>Spermatophyta</taxon>
        <taxon>Magnoliopsida</taxon>
        <taxon>eudicotyledons</taxon>
        <taxon>Gunneridae</taxon>
        <taxon>Pentapetalae</taxon>
        <taxon>rosids</taxon>
        <taxon>fabids</taxon>
        <taxon>Fabales</taxon>
        <taxon>Fabaceae</taxon>
        <taxon>Papilionoideae</taxon>
        <taxon>50 kb inversion clade</taxon>
        <taxon>NPAAA clade</taxon>
        <taxon>indigoferoid/millettioid clade</taxon>
        <taxon>Phaseoleae</taxon>
        <taxon>Vigna</taxon>
    </lineage>
</organism>
<dbReference type="EMBL" id="CP039350">
    <property type="protein sequence ID" value="QCD97335.1"/>
    <property type="molecule type" value="Genomic_DNA"/>
</dbReference>
<proteinExistence type="predicted"/>
<feature type="transmembrane region" description="Helical" evidence="1">
    <location>
        <begin position="6"/>
        <end position="25"/>
    </location>
</feature>
<evidence type="ECO:0000313" key="2">
    <source>
        <dbReference type="EMBL" id="QCD97335.1"/>
    </source>
</evidence>
<keyword evidence="1" id="KW-1133">Transmembrane helix</keyword>
<evidence type="ECO:0000256" key="1">
    <source>
        <dbReference type="SAM" id="Phobius"/>
    </source>
</evidence>